<dbReference type="EMBL" id="FMKA01000017">
    <property type="protein sequence ID" value="SCP98199.1"/>
    <property type="molecule type" value="Genomic_DNA"/>
</dbReference>
<dbReference type="GO" id="GO:0016787">
    <property type="term" value="F:hydrolase activity"/>
    <property type="evidence" value="ECO:0007669"/>
    <property type="project" value="UniProtKB-KW"/>
</dbReference>
<evidence type="ECO:0000256" key="1">
    <source>
        <dbReference type="ARBA" id="ARBA00008668"/>
    </source>
</evidence>
<evidence type="ECO:0000313" key="5">
    <source>
        <dbReference type="EMBL" id="SCP98199.1"/>
    </source>
</evidence>
<accession>A0A1D3TVL7</accession>
<dbReference type="InterPro" id="IPR013830">
    <property type="entry name" value="SGNH_hydro"/>
</dbReference>
<dbReference type="SUPFAM" id="SSF52266">
    <property type="entry name" value="SGNH hydrolase"/>
    <property type="match status" value="1"/>
</dbReference>
<dbReference type="InterPro" id="IPR001119">
    <property type="entry name" value="SLH_dom"/>
</dbReference>
<evidence type="ECO:0000256" key="2">
    <source>
        <dbReference type="ARBA" id="ARBA00022737"/>
    </source>
</evidence>
<dbReference type="Pfam" id="PF13472">
    <property type="entry name" value="Lipase_GDSL_2"/>
    <property type="match status" value="1"/>
</dbReference>
<feature type="domain" description="SLH" evidence="4">
    <location>
        <begin position="423"/>
        <end position="485"/>
    </location>
</feature>
<evidence type="ECO:0000256" key="3">
    <source>
        <dbReference type="ARBA" id="ARBA00022801"/>
    </source>
</evidence>
<protein>
    <submittedName>
        <fullName evidence="5">Lysophospholipase L1</fullName>
    </submittedName>
</protein>
<dbReference type="CDD" id="cd01821">
    <property type="entry name" value="Rhamnogalacturan_acetylesterase_like"/>
    <property type="match status" value="1"/>
</dbReference>
<dbReference type="InterPro" id="IPR008979">
    <property type="entry name" value="Galactose-bd-like_sf"/>
</dbReference>
<dbReference type="PANTHER" id="PTHR43695:SF1">
    <property type="entry name" value="RHAMNOGALACTURONAN ACETYLESTERASE"/>
    <property type="match status" value="1"/>
</dbReference>
<sequence length="599" mass="67907">MYTSRYQFFYDEEQKEAVFVKADDLYDDQKGYGFLTEQNRKEQELLQLPELNTAFEPWYWLAGQELTVIGADEKGCFLKSEELIPLSFKCRVPKPGNYEITIGVDGGNEGVKDLMIFTGRRRLMERGIDIRPHEIFEESFTVNICDIIPRGKEEAYEDKTLDVTLIGKNPGISFLEIREADCPTIFIGGDSTLTDQTAAYPYYPEASYCGWAQMLPVWLKRGIAVSNHAHSGLTTESFRNEGHFDIVRKNIKKGDYFLMQFGHNDQKLPHLAASGGYAENLRAYVKEIQSLGAYPVIITPIARNTWKGSDGSYNDLLEEFAAACRMVAEEFGIPLLDLHEKSIAFIKSIGLEDGKRYFFPKDYTHSNDFGAYRMAGFVAEAMKEVKLTFADEYVKEACAEWTPPSVIHIPVPPAEFRGAEAALLEVRFTDIEDSPEKEAIMRLTESGVIPNDDTLFRPEEKITRAEALAYIIKAVSFVPTNVYNDMYTDVIGHEWYAGTVECAYQNDIVDPALIEGREFRPEKHVTVEELVSFCVNAYKSRKMLKEIPESALEKEAAAWARPYIRTASYLGFLKGSSQLESCVTREEAAAMIERLRDSV</sequence>
<dbReference type="STRING" id="1619234.SAMN05421730_101766"/>
<proteinExistence type="inferred from homology"/>
<dbReference type="Pfam" id="PF00395">
    <property type="entry name" value="SLH"/>
    <property type="match status" value="1"/>
</dbReference>
<dbReference type="PANTHER" id="PTHR43695">
    <property type="entry name" value="PUTATIVE (AFU_ORTHOLOGUE AFUA_2G17250)-RELATED"/>
    <property type="match status" value="1"/>
</dbReference>
<organism evidence="5 6">
    <name type="scientific">Anaerobium acetethylicum</name>
    <dbReference type="NCBI Taxonomy" id="1619234"/>
    <lineage>
        <taxon>Bacteria</taxon>
        <taxon>Bacillati</taxon>
        <taxon>Bacillota</taxon>
        <taxon>Clostridia</taxon>
        <taxon>Lachnospirales</taxon>
        <taxon>Lachnospiraceae</taxon>
        <taxon>Anaerobium</taxon>
    </lineage>
</organism>
<dbReference type="InterPro" id="IPR037459">
    <property type="entry name" value="RhgT-like"/>
</dbReference>
<comment type="similarity">
    <text evidence="1">Belongs to the 'GDSL' lipolytic enzyme family.</text>
</comment>
<reference evidence="5 6" key="1">
    <citation type="submission" date="2016-09" db="EMBL/GenBank/DDBJ databases">
        <authorList>
            <person name="Capua I."/>
            <person name="De Benedictis P."/>
            <person name="Joannis T."/>
            <person name="Lombin L.H."/>
            <person name="Cattoli G."/>
        </authorList>
    </citation>
    <scope>NUCLEOTIDE SEQUENCE [LARGE SCALE GENOMIC DNA]</scope>
    <source>
        <strain evidence="5 6">GluBS11</strain>
    </source>
</reference>
<dbReference type="RefSeq" id="WP_169823693.1">
    <property type="nucleotide sequence ID" value="NZ_FMKA01000017.1"/>
</dbReference>
<dbReference type="Proteomes" id="UP000199315">
    <property type="component" value="Unassembled WGS sequence"/>
</dbReference>
<dbReference type="InterPro" id="IPR036514">
    <property type="entry name" value="SGNH_hydro_sf"/>
</dbReference>
<evidence type="ECO:0000313" key="6">
    <source>
        <dbReference type="Proteomes" id="UP000199315"/>
    </source>
</evidence>
<name>A0A1D3TVL7_9FIRM</name>
<gene>
    <name evidence="5" type="ORF">SAMN05421730_101766</name>
</gene>
<dbReference type="AlphaFoldDB" id="A0A1D3TVL7"/>
<dbReference type="PROSITE" id="PS51272">
    <property type="entry name" value="SLH"/>
    <property type="match status" value="1"/>
</dbReference>
<keyword evidence="6" id="KW-1185">Reference proteome</keyword>
<keyword evidence="2" id="KW-0677">Repeat</keyword>
<dbReference type="SUPFAM" id="SSF49785">
    <property type="entry name" value="Galactose-binding domain-like"/>
    <property type="match status" value="1"/>
</dbReference>
<keyword evidence="3" id="KW-0378">Hydrolase</keyword>
<dbReference type="Gene3D" id="3.40.50.1110">
    <property type="entry name" value="SGNH hydrolase"/>
    <property type="match status" value="1"/>
</dbReference>
<evidence type="ECO:0000259" key="4">
    <source>
        <dbReference type="PROSITE" id="PS51272"/>
    </source>
</evidence>